<dbReference type="Proteomes" id="UP000199119">
    <property type="component" value="Unassembled WGS sequence"/>
</dbReference>
<sequence length="327" mass="33011">MTSFFSLPSSSRAASRTALCRALALALPVALAACGGGGGGSDAAAANPTPTPAPTPAGPRSVAITFAAQAGSQAVKCGTPITGLGTGRVSADLHDLRFYVSNVALLNDKGEAVPVTLEASDWQNQDVALIDLEDGTGACADAGTAAMNLQVKGTVPAGSYQGLKLTVGVPARLNHTDYAVAAKPMDVQALAWSWQAGRKFAQIEVNPAGGVARPAPAAAGKTFYVHLGSTGCTGNPVTGETVSCARPDRMDFSLPGFDPARQKVVLDLAALYAGTDLNTDQGGAPGCMSGATDPECAPIFKVLQLDLATGQPINSGSGQTLFRAEAL</sequence>
<dbReference type="NCBIfam" id="TIGR04052">
    <property type="entry name" value="MbnP_like_WxW"/>
    <property type="match status" value="1"/>
</dbReference>
<keyword evidence="1" id="KW-0732">Signal</keyword>
<feature type="chain" id="PRO_5011721738" evidence="1">
    <location>
        <begin position="33"/>
        <end position="327"/>
    </location>
</feature>
<dbReference type="EMBL" id="FONX01000016">
    <property type="protein sequence ID" value="SFF19340.1"/>
    <property type="molecule type" value="Genomic_DNA"/>
</dbReference>
<dbReference type="STRING" id="1177982.SAMN04489711_11625"/>
<gene>
    <name evidence="3" type="ORF">SAMN04489711_11625</name>
</gene>
<dbReference type="AlphaFoldDB" id="A0A1I2GQM1"/>
<evidence type="ECO:0000259" key="2">
    <source>
        <dbReference type="Pfam" id="PF20243"/>
    </source>
</evidence>
<evidence type="ECO:0000256" key="1">
    <source>
        <dbReference type="SAM" id="SignalP"/>
    </source>
</evidence>
<dbReference type="InterPro" id="IPR046863">
    <property type="entry name" value="MbnP-like_dom"/>
</dbReference>
<proteinExistence type="predicted"/>
<evidence type="ECO:0000313" key="3">
    <source>
        <dbReference type="EMBL" id="SFF19340.1"/>
    </source>
</evidence>
<evidence type="ECO:0000313" key="4">
    <source>
        <dbReference type="Proteomes" id="UP000199119"/>
    </source>
</evidence>
<accession>A0A1I2GQM1</accession>
<protein>
    <submittedName>
        <fullName evidence="3">AZL_007920/MXAN_0976 family protein</fullName>
    </submittedName>
</protein>
<feature type="signal peptide" evidence="1">
    <location>
        <begin position="1"/>
        <end position="32"/>
    </location>
</feature>
<dbReference type="Pfam" id="PF20243">
    <property type="entry name" value="MbnP"/>
    <property type="match status" value="1"/>
</dbReference>
<dbReference type="RefSeq" id="WP_092941018.1">
    <property type="nucleotide sequence ID" value="NZ_FONX01000016.1"/>
</dbReference>
<name>A0A1I2GQM1_9BURK</name>
<reference evidence="4" key="1">
    <citation type="submission" date="2016-10" db="EMBL/GenBank/DDBJ databases">
        <authorList>
            <person name="Varghese N."/>
            <person name="Submissions S."/>
        </authorList>
    </citation>
    <scope>NUCLEOTIDE SEQUENCE [LARGE SCALE GENOMIC DNA]</scope>
    <source>
        <strain evidence="4">DSM 27981</strain>
    </source>
</reference>
<dbReference type="InterPro" id="IPR023977">
    <property type="entry name" value="MbnP-like"/>
</dbReference>
<organism evidence="3 4">
    <name type="scientific">Paracidovorax wautersii</name>
    <dbReference type="NCBI Taxonomy" id="1177982"/>
    <lineage>
        <taxon>Bacteria</taxon>
        <taxon>Pseudomonadati</taxon>
        <taxon>Pseudomonadota</taxon>
        <taxon>Betaproteobacteria</taxon>
        <taxon>Burkholderiales</taxon>
        <taxon>Comamonadaceae</taxon>
        <taxon>Paracidovorax</taxon>
    </lineage>
</organism>
<keyword evidence="4" id="KW-1185">Reference proteome</keyword>
<feature type="domain" description="Copper-binding protein MbnP-like" evidence="2">
    <location>
        <begin position="60"/>
        <end position="289"/>
    </location>
</feature>
<dbReference type="OrthoDB" id="64245at2"/>